<proteinExistence type="predicted"/>
<reference evidence="3" key="2">
    <citation type="submission" date="2015-01" db="EMBL/GenBank/DDBJ databases">
        <title>Evolutionary Origins and Diversification of the Mycorrhizal Mutualists.</title>
        <authorList>
            <consortium name="DOE Joint Genome Institute"/>
            <consortium name="Mycorrhizal Genomics Consortium"/>
            <person name="Kohler A."/>
            <person name="Kuo A."/>
            <person name="Nagy L.G."/>
            <person name="Floudas D."/>
            <person name="Copeland A."/>
            <person name="Barry K.W."/>
            <person name="Cichocki N."/>
            <person name="Veneault-Fourrey C."/>
            <person name="LaButti K."/>
            <person name="Lindquist E.A."/>
            <person name="Lipzen A."/>
            <person name="Lundell T."/>
            <person name="Morin E."/>
            <person name="Murat C."/>
            <person name="Riley R."/>
            <person name="Ohm R."/>
            <person name="Sun H."/>
            <person name="Tunlid A."/>
            <person name="Henrissat B."/>
            <person name="Grigoriev I.V."/>
            <person name="Hibbett D.S."/>
            <person name="Martin F."/>
        </authorList>
    </citation>
    <scope>NUCLEOTIDE SEQUENCE [LARGE SCALE GENOMIC DNA]</scope>
    <source>
        <strain evidence="3">ATCC 200175</strain>
    </source>
</reference>
<dbReference type="Proteomes" id="UP000053647">
    <property type="component" value="Unassembled WGS sequence"/>
</dbReference>
<evidence type="ECO:0000256" key="1">
    <source>
        <dbReference type="SAM" id="MobiDB-lite"/>
    </source>
</evidence>
<dbReference type="InterPro" id="IPR012337">
    <property type="entry name" value="RNaseH-like_sf"/>
</dbReference>
<feature type="region of interest" description="Disordered" evidence="1">
    <location>
        <begin position="124"/>
        <end position="153"/>
    </location>
</feature>
<organism evidence="2 3">
    <name type="scientific">Paxillus involutus ATCC 200175</name>
    <dbReference type="NCBI Taxonomy" id="664439"/>
    <lineage>
        <taxon>Eukaryota</taxon>
        <taxon>Fungi</taxon>
        <taxon>Dikarya</taxon>
        <taxon>Basidiomycota</taxon>
        <taxon>Agaricomycotina</taxon>
        <taxon>Agaricomycetes</taxon>
        <taxon>Agaricomycetidae</taxon>
        <taxon>Boletales</taxon>
        <taxon>Paxilineae</taxon>
        <taxon>Paxillaceae</taxon>
        <taxon>Paxillus</taxon>
    </lineage>
</organism>
<keyword evidence="3" id="KW-1185">Reference proteome</keyword>
<feature type="compositionally biased region" description="Polar residues" evidence="1">
    <location>
        <begin position="126"/>
        <end position="138"/>
    </location>
</feature>
<dbReference type="EMBL" id="KN819782">
    <property type="protein sequence ID" value="KIJ07798.1"/>
    <property type="molecule type" value="Genomic_DNA"/>
</dbReference>
<sequence>MDTETKLKLHKLQAYLNQLPDSLPLKNEAESDYGFDFFGLGDTDEEDLGLEGAVNRQLEIRLGQRNKGPVRLKERGSGIAGVISILDNYLTELPTSIILKKWVDDLISSAELAFETAKCPLPEISGTGTPVVQPSAEDSNPEDSEEYQQPKKKIQKVDSKVLTSFDDPNYQDLLEMDDNRGKGIKILPLLLKVSRRCQKKNLGAGDSKPERALTRCIGSRGCNTIWAFPRNRQRVLAHTSKCNWLPSDVREAALEHLGGNAVGPAAIISPDSTVSHRAATKSQIDNTVTVTTHQKAGQTGSGSSNTMFKSYVTEGRQELKDKVDYAVMRFIVCCGIPPTTVDSDEFKTMVTTLNPRYPPPSSSTLTAKLIPNEAAKISLATKNYLATCRHLTITFDGGKTRQPHSVYSIHVTTADRRTFCVELDDASRLSHTGEYIFEALDQIRTILAFMSRSSYAMEHFDHKRHLLGIARGLEAIGDTRFGTLYWAGRSIQRGLPAFRAIIEQESLGISIGSLNELFTEGYSKLTFEFELSKLLSAIGPWVKALKCLESAHITADTIYFYWLAIMAQLEEDLKKNSYGMRVSTIEDIRAIANSRFNEMIEDAPNDTYVVAFFLNPAYRIAPIYKDQNPLAVPSVSINQKKGETPTITTKPPNNIIECVGLSLQRMLKHEYGDAYQNRNWVDPKKQMSFQNPMLAKYHPMDALDTLKDQLKAYAKGAEPFNRRLRPKTESTADWWAAVQQDEDGGVLGALALKIFSAVPISMADERTMSTITWLNSPRRSAQGVGTLQDHIKIRQWHRYKPEVHFIFTFQSLYWLTAVIGHYRNKVLPTNRSYTGETWR</sequence>
<accession>A0A0C9T9N0</accession>
<protein>
    <submittedName>
        <fullName evidence="2">Uncharacterized protein</fullName>
    </submittedName>
</protein>
<dbReference type="OrthoDB" id="3236755at2759"/>
<evidence type="ECO:0000313" key="3">
    <source>
        <dbReference type="Proteomes" id="UP000053647"/>
    </source>
</evidence>
<reference evidence="2 3" key="1">
    <citation type="submission" date="2014-06" db="EMBL/GenBank/DDBJ databases">
        <authorList>
            <consortium name="DOE Joint Genome Institute"/>
            <person name="Kuo A."/>
            <person name="Kohler A."/>
            <person name="Nagy L.G."/>
            <person name="Floudas D."/>
            <person name="Copeland A."/>
            <person name="Barry K.W."/>
            <person name="Cichocki N."/>
            <person name="Veneault-Fourrey C."/>
            <person name="LaButti K."/>
            <person name="Lindquist E.A."/>
            <person name="Lipzen A."/>
            <person name="Lundell T."/>
            <person name="Morin E."/>
            <person name="Murat C."/>
            <person name="Sun H."/>
            <person name="Tunlid A."/>
            <person name="Henrissat B."/>
            <person name="Grigoriev I.V."/>
            <person name="Hibbett D.S."/>
            <person name="Martin F."/>
            <person name="Nordberg H.P."/>
            <person name="Cantor M.N."/>
            <person name="Hua S.X."/>
        </authorList>
    </citation>
    <scope>NUCLEOTIDE SEQUENCE [LARGE SCALE GENOMIC DNA]</scope>
    <source>
        <strain evidence="2 3">ATCC 200175</strain>
    </source>
</reference>
<dbReference type="SUPFAM" id="SSF53098">
    <property type="entry name" value="Ribonuclease H-like"/>
    <property type="match status" value="1"/>
</dbReference>
<name>A0A0C9T9N0_PAXIN</name>
<dbReference type="HOGENOM" id="CLU_008059_0_0_1"/>
<dbReference type="AlphaFoldDB" id="A0A0C9T9N0"/>
<gene>
    <name evidence="2" type="ORF">PAXINDRAFT_89809</name>
</gene>
<evidence type="ECO:0000313" key="2">
    <source>
        <dbReference type="EMBL" id="KIJ07798.1"/>
    </source>
</evidence>